<evidence type="ECO:0000256" key="1">
    <source>
        <dbReference type="SAM" id="MobiDB-lite"/>
    </source>
</evidence>
<organism evidence="2 3">
    <name type="scientific">Paracoccus nototheniae</name>
    <dbReference type="NCBI Taxonomy" id="2489002"/>
    <lineage>
        <taxon>Bacteria</taxon>
        <taxon>Pseudomonadati</taxon>
        <taxon>Pseudomonadota</taxon>
        <taxon>Alphaproteobacteria</taxon>
        <taxon>Rhodobacterales</taxon>
        <taxon>Paracoccaceae</taxon>
        <taxon>Paracoccus</taxon>
    </lineage>
</organism>
<gene>
    <name evidence="2" type="ORF">ACFQ5P_20025</name>
</gene>
<protein>
    <submittedName>
        <fullName evidence="2">Uncharacterized protein</fullName>
    </submittedName>
</protein>
<sequence>MMAKRRFEIVETPLPESRILNKFKVGNEDDEGVPSEKKAEKGGQKPSQADVSQPAAHDSGSLAAHQVPSDSADTAGTDDSNADLLKVSQGEQESAAKPELTDNVQASETFSVNFKVGVPASSSSEYHELKKRSGVTEDFLMKRLISVSFKIMGTMDVATIVIPAEVPASLEPIQRKKHYARKSQIARFREVHDPLEIYSIADCCRLMYFAAFKEAVAELSSKLNRAAK</sequence>
<comment type="caution">
    <text evidence="2">The sequence shown here is derived from an EMBL/GenBank/DDBJ whole genome shotgun (WGS) entry which is preliminary data.</text>
</comment>
<feature type="compositionally biased region" description="Low complexity" evidence="1">
    <location>
        <begin position="69"/>
        <end position="81"/>
    </location>
</feature>
<evidence type="ECO:0000313" key="3">
    <source>
        <dbReference type="Proteomes" id="UP001597302"/>
    </source>
</evidence>
<feature type="region of interest" description="Disordered" evidence="1">
    <location>
        <begin position="1"/>
        <end position="81"/>
    </location>
</feature>
<evidence type="ECO:0000313" key="2">
    <source>
        <dbReference type="EMBL" id="MFD1483583.1"/>
    </source>
</evidence>
<dbReference type="Proteomes" id="UP001597302">
    <property type="component" value="Unassembled WGS sequence"/>
</dbReference>
<feature type="compositionally biased region" description="Basic and acidic residues" evidence="1">
    <location>
        <begin position="34"/>
        <end position="43"/>
    </location>
</feature>
<reference evidence="3" key="1">
    <citation type="journal article" date="2019" name="Int. J. Syst. Evol. Microbiol.">
        <title>The Global Catalogue of Microorganisms (GCM) 10K type strain sequencing project: providing services to taxonomists for standard genome sequencing and annotation.</title>
        <authorList>
            <consortium name="The Broad Institute Genomics Platform"/>
            <consortium name="The Broad Institute Genome Sequencing Center for Infectious Disease"/>
            <person name="Wu L."/>
            <person name="Ma J."/>
        </authorList>
    </citation>
    <scope>NUCLEOTIDE SEQUENCE [LARGE SCALE GENOMIC DNA]</scope>
    <source>
        <strain evidence="3">CCM 8875</strain>
    </source>
</reference>
<accession>A0ABW4E390</accession>
<keyword evidence="3" id="KW-1185">Reference proteome</keyword>
<proteinExistence type="predicted"/>
<name>A0ABW4E390_9RHOB</name>
<dbReference type="RefSeq" id="WP_131573790.1">
    <property type="nucleotide sequence ID" value="NZ_CBCSAJ010000040.1"/>
</dbReference>
<dbReference type="EMBL" id="JBHTOQ010000085">
    <property type="protein sequence ID" value="MFD1483583.1"/>
    <property type="molecule type" value="Genomic_DNA"/>
</dbReference>